<evidence type="ECO:0000256" key="2">
    <source>
        <dbReference type="ARBA" id="ARBA00001964"/>
    </source>
</evidence>
<dbReference type="HOGENOM" id="CLU_013748_0_2_9"/>
<dbReference type="OrthoDB" id="4494979at2"/>
<evidence type="ECO:0000313" key="16">
    <source>
        <dbReference type="EMBL" id="AGK95571.1"/>
    </source>
</evidence>
<comment type="similarity">
    <text evidence="4 12">Belongs to the TPP enzyme family.</text>
</comment>
<feature type="domain" description="Thiamine pyrophosphate enzyme TPP-binding" evidence="14">
    <location>
        <begin position="385"/>
        <end position="530"/>
    </location>
</feature>
<dbReference type="CDD" id="cd02005">
    <property type="entry name" value="TPP_PDC_IPDC"/>
    <property type="match status" value="1"/>
</dbReference>
<evidence type="ECO:0000256" key="11">
    <source>
        <dbReference type="PIRSR" id="PIRSR036565-2"/>
    </source>
</evidence>
<dbReference type="InterPro" id="IPR047213">
    <property type="entry name" value="TPP_PYR_PDC_IPDC-like"/>
</dbReference>
<organism evidence="16 17">
    <name type="scientific">Clostridium pasteurianum BC1</name>
    <dbReference type="NCBI Taxonomy" id="86416"/>
    <lineage>
        <taxon>Bacteria</taxon>
        <taxon>Bacillati</taxon>
        <taxon>Bacillota</taxon>
        <taxon>Clostridia</taxon>
        <taxon>Eubacteriales</taxon>
        <taxon>Clostridiaceae</taxon>
        <taxon>Clostridium</taxon>
    </lineage>
</organism>
<dbReference type="AlphaFoldDB" id="R4K1E5"/>
<dbReference type="Pfam" id="PF02775">
    <property type="entry name" value="TPP_enzyme_C"/>
    <property type="match status" value="1"/>
</dbReference>
<evidence type="ECO:0000256" key="8">
    <source>
        <dbReference type="ARBA" id="ARBA00022842"/>
    </source>
</evidence>
<dbReference type="GO" id="GO:0000287">
    <property type="term" value="F:magnesium ion binding"/>
    <property type="evidence" value="ECO:0007669"/>
    <property type="project" value="InterPro"/>
</dbReference>
<dbReference type="KEGG" id="cpas:Clopa_0520"/>
<keyword evidence="10" id="KW-0456">Lyase</keyword>
<dbReference type="eggNOG" id="COG3961">
    <property type="taxonomic scope" value="Bacteria"/>
</dbReference>
<evidence type="ECO:0000259" key="14">
    <source>
        <dbReference type="Pfam" id="PF02775"/>
    </source>
</evidence>
<proteinExistence type="inferred from homology"/>
<dbReference type="Gene3D" id="3.40.50.1220">
    <property type="entry name" value="TPP-binding domain"/>
    <property type="match status" value="1"/>
</dbReference>
<evidence type="ECO:0000313" key="17">
    <source>
        <dbReference type="Proteomes" id="UP000013523"/>
    </source>
</evidence>
<dbReference type="SUPFAM" id="SSF52467">
    <property type="entry name" value="DHS-like NAD/FAD-binding domain"/>
    <property type="match status" value="1"/>
</dbReference>
<keyword evidence="7" id="KW-0210">Decarboxylase</keyword>
<dbReference type="FunFam" id="3.40.50.970:FF:000024">
    <property type="entry name" value="Pyruvate decarboxylase isozyme"/>
    <property type="match status" value="1"/>
</dbReference>
<dbReference type="GO" id="GO:0000949">
    <property type="term" value="P:aromatic amino acid family catabolic process to alcohol via Ehrlich pathway"/>
    <property type="evidence" value="ECO:0007669"/>
    <property type="project" value="TreeGrafter"/>
</dbReference>
<keyword evidence="8 11" id="KW-0460">Magnesium</keyword>
<keyword evidence="17" id="KW-1185">Reference proteome</keyword>
<feature type="domain" description="Thiamine pyrophosphate enzyme central" evidence="13">
    <location>
        <begin position="200"/>
        <end position="318"/>
    </location>
</feature>
<dbReference type="InterPro" id="IPR012000">
    <property type="entry name" value="Thiamin_PyroP_enz_cen_dom"/>
</dbReference>
<keyword evidence="9 12" id="KW-0786">Thiamine pyrophosphate</keyword>
<dbReference type="STRING" id="86416.Clopa_0520"/>
<comment type="cofactor">
    <cofactor evidence="11">
        <name>Mg(2+)</name>
        <dbReference type="ChEBI" id="CHEBI:18420"/>
    </cofactor>
    <text evidence="11">Binds 1 Mg(2+) per subunit.</text>
</comment>
<dbReference type="InterPro" id="IPR012001">
    <property type="entry name" value="Thiamin_PyroP_enz_TPP-bd_dom"/>
</dbReference>
<dbReference type="Gene3D" id="3.40.50.970">
    <property type="match status" value="2"/>
</dbReference>
<dbReference type="Pfam" id="PF00205">
    <property type="entry name" value="TPP_enzyme_M"/>
    <property type="match status" value="1"/>
</dbReference>
<protein>
    <recommendedName>
        <fullName evidence="5">Alpha-keto-acid decarboxylase</fullName>
    </recommendedName>
</protein>
<name>R4K1E5_CLOPA</name>
<feature type="binding site" evidence="11">
    <location>
        <position position="463"/>
    </location>
    <ligand>
        <name>Mg(2+)</name>
        <dbReference type="ChEBI" id="CHEBI:18420"/>
    </ligand>
</feature>
<dbReference type="RefSeq" id="WP_015613898.1">
    <property type="nucleotide sequence ID" value="NC_021182.1"/>
</dbReference>
<comment type="function">
    <text evidence="3">Decarboxylates branched-chain and aromatic alpha-keto acids to aldehydes.</text>
</comment>
<evidence type="ECO:0000256" key="5">
    <source>
        <dbReference type="ARBA" id="ARBA00020054"/>
    </source>
</evidence>
<feature type="binding site" evidence="11">
    <location>
        <position position="436"/>
    </location>
    <ligand>
        <name>Mg(2+)</name>
        <dbReference type="ChEBI" id="CHEBI:18420"/>
    </ligand>
</feature>
<evidence type="ECO:0000259" key="13">
    <source>
        <dbReference type="Pfam" id="PF00205"/>
    </source>
</evidence>
<dbReference type="PANTHER" id="PTHR43452">
    <property type="entry name" value="PYRUVATE DECARBOXYLASE"/>
    <property type="match status" value="1"/>
</dbReference>
<feature type="domain" description="Thiamine pyrophosphate enzyme N-terminal TPP-binding" evidence="15">
    <location>
        <begin position="8"/>
        <end position="114"/>
    </location>
</feature>
<dbReference type="SUPFAM" id="SSF52518">
    <property type="entry name" value="Thiamin diphosphate-binding fold (THDP-binding)"/>
    <property type="match status" value="2"/>
</dbReference>
<dbReference type="EMBL" id="CP003261">
    <property type="protein sequence ID" value="AGK95571.1"/>
    <property type="molecule type" value="Genomic_DNA"/>
</dbReference>
<dbReference type="GO" id="GO:0030976">
    <property type="term" value="F:thiamine pyrophosphate binding"/>
    <property type="evidence" value="ECO:0007669"/>
    <property type="project" value="InterPro"/>
</dbReference>
<evidence type="ECO:0000256" key="6">
    <source>
        <dbReference type="ARBA" id="ARBA00022723"/>
    </source>
</evidence>
<evidence type="ECO:0000256" key="4">
    <source>
        <dbReference type="ARBA" id="ARBA00007812"/>
    </source>
</evidence>
<dbReference type="InterPro" id="IPR029061">
    <property type="entry name" value="THDP-binding"/>
</dbReference>
<evidence type="ECO:0000256" key="10">
    <source>
        <dbReference type="ARBA" id="ARBA00023239"/>
    </source>
</evidence>
<evidence type="ECO:0000256" key="1">
    <source>
        <dbReference type="ARBA" id="ARBA00001920"/>
    </source>
</evidence>
<dbReference type="GO" id="GO:0005829">
    <property type="term" value="C:cytosol"/>
    <property type="evidence" value="ECO:0007669"/>
    <property type="project" value="TreeGrafter"/>
</dbReference>
<dbReference type="InterPro" id="IPR029035">
    <property type="entry name" value="DHS-like_NAD/FAD-binding_dom"/>
</dbReference>
<evidence type="ECO:0000256" key="12">
    <source>
        <dbReference type="RuleBase" id="RU362132"/>
    </source>
</evidence>
<gene>
    <name evidence="16" type="ORF">Clopa_0520</name>
</gene>
<dbReference type="InterPro" id="IPR012110">
    <property type="entry name" value="PDC/IPDC-like"/>
</dbReference>
<evidence type="ECO:0000256" key="3">
    <source>
        <dbReference type="ARBA" id="ARBA00002938"/>
    </source>
</evidence>
<comment type="cofactor">
    <cofactor evidence="1">
        <name>a metal cation</name>
        <dbReference type="ChEBI" id="CHEBI:25213"/>
    </cofactor>
</comment>
<dbReference type="CDD" id="cd07038">
    <property type="entry name" value="TPP_PYR_PDC_IPDC_like"/>
    <property type="match status" value="1"/>
</dbReference>
<evidence type="ECO:0000259" key="15">
    <source>
        <dbReference type="Pfam" id="PF02776"/>
    </source>
</evidence>
<evidence type="ECO:0000256" key="7">
    <source>
        <dbReference type="ARBA" id="ARBA00022793"/>
    </source>
</evidence>
<dbReference type="PANTHER" id="PTHR43452:SF30">
    <property type="entry name" value="PYRUVATE DECARBOXYLASE ISOZYME 1-RELATED"/>
    <property type="match status" value="1"/>
</dbReference>
<dbReference type="Pfam" id="PF02776">
    <property type="entry name" value="TPP_enzyme_N"/>
    <property type="match status" value="1"/>
</dbReference>
<reference evidence="16 17" key="1">
    <citation type="submission" date="2012-01" db="EMBL/GenBank/DDBJ databases">
        <title>Complete sequence of chromosome of Clostridium pasteurianum BC1.</title>
        <authorList>
            <consortium name="US DOE Joint Genome Institute"/>
            <person name="Lucas S."/>
            <person name="Han J."/>
            <person name="Lapidus A."/>
            <person name="Cheng J.-F."/>
            <person name="Goodwin L."/>
            <person name="Pitluck S."/>
            <person name="Peters L."/>
            <person name="Mikhailova N."/>
            <person name="Teshima H."/>
            <person name="Detter J.C."/>
            <person name="Han C."/>
            <person name="Tapia R."/>
            <person name="Land M."/>
            <person name="Hauser L."/>
            <person name="Kyrpides N."/>
            <person name="Ivanova N."/>
            <person name="Pagani I."/>
            <person name="Dunn J."/>
            <person name="Taghavi S."/>
            <person name="Francis A."/>
            <person name="van der Lelie D."/>
            <person name="Woyke T."/>
        </authorList>
    </citation>
    <scope>NUCLEOTIDE SEQUENCE [LARGE SCALE GENOMIC DNA]</scope>
    <source>
        <strain evidence="16 17">BC1</strain>
    </source>
</reference>
<dbReference type="PIRSF" id="PIRSF036565">
    <property type="entry name" value="Pyruvt_ip_decrb"/>
    <property type="match status" value="1"/>
</dbReference>
<keyword evidence="16" id="KW-0670">Pyruvate</keyword>
<sequence>MLEKNELTVGRYLFNCLNSEGISEIFGVPGDYNFTLLDNLEKYERIKFVNCRNELNTGYAADSYARIKGLSAMITTFGVGELNACNAIAGAYSEYVPVIHIVGAPKTMLQMEHRKMHHTLMNGDYSVYENMYKNITEYTAVITKDNAEIEIPTAIAKAKEMKRPVYLVIAIDVVNQPVTKREVSLSKPQTNQNSLQLALNNIKQVISKAQKPLLLPDIMVSRYNLQAVVEQLANKLDIPVSTMMMGKGSFNEGHKNYIGLYAGRWGSLEVKDFVESCDCILAIGPIWSDYNTASFTAKLNPVNIIEIQPSYVKVGMNLYENVLMEDLLNELVKVLDRKSTPVPNIKLPYTENQVGDGNNQVSSVYYYPKLQSFIKENDIVIVESGSLPLGMAQVKLPNNVSYICQYGWGSIGYATPAGFGACVAARDRRVVIFTGDGAIHLTAQELSSMIYNGCKPVIFLINNKYYTIEAYLNTPKTTNYNNIPVWDFQKLLEAFGGNAYTARVNTNTELDEAIRQIAIQGKDKMCFIEINTDKMDAPGIVHNVHTMIEEMEKQQMS</sequence>
<dbReference type="Proteomes" id="UP000013523">
    <property type="component" value="Chromosome"/>
</dbReference>
<dbReference type="PATRIC" id="fig|86416.3.peg.498"/>
<dbReference type="GO" id="GO:0004737">
    <property type="term" value="F:pyruvate decarboxylase activity"/>
    <property type="evidence" value="ECO:0007669"/>
    <property type="project" value="TreeGrafter"/>
</dbReference>
<dbReference type="InterPro" id="IPR011766">
    <property type="entry name" value="TPP_enzyme_TPP-bd"/>
</dbReference>
<accession>R4K1E5</accession>
<keyword evidence="6 11" id="KW-0479">Metal-binding</keyword>
<comment type="cofactor">
    <cofactor evidence="2">
        <name>thiamine diphosphate</name>
        <dbReference type="ChEBI" id="CHEBI:58937"/>
    </cofactor>
</comment>
<evidence type="ECO:0000256" key="9">
    <source>
        <dbReference type="ARBA" id="ARBA00023052"/>
    </source>
</evidence>
<dbReference type="FunFam" id="3.40.50.970:FF:000019">
    <property type="entry name" value="Pyruvate decarboxylase isozyme"/>
    <property type="match status" value="1"/>
</dbReference>
<dbReference type="InterPro" id="IPR047214">
    <property type="entry name" value="TPP_PDC_IPDC"/>
</dbReference>